<comment type="caution">
    <text evidence="3">The sequence shown here is derived from an EMBL/GenBank/DDBJ whole genome shotgun (WGS) entry which is preliminary data.</text>
</comment>
<evidence type="ECO:0008006" key="5">
    <source>
        <dbReference type="Google" id="ProtNLM"/>
    </source>
</evidence>
<evidence type="ECO:0000313" key="4">
    <source>
        <dbReference type="Proteomes" id="UP000826271"/>
    </source>
</evidence>
<evidence type="ECO:0000259" key="2">
    <source>
        <dbReference type="Pfam" id="PF08268"/>
    </source>
</evidence>
<dbReference type="AlphaFoldDB" id="A0AAV6XIS8"/>
<dbReference type="InterPro" id="IPR036047">
    <property type="entry name" value="F-box-like_dom_sf"/>
</dbReference>
<dbReference type="Pfam" id="PF00646">
    <property type="entry name" value="F-box"/>
    <property type="match status" value="1"/>
</dbReference>
<dbReference type="Proteomes" id="UP000826271">
    <property type="component" value="Unassembled WGS sequence"/>
</dbReference>
<protein>
    <recommendedName>
        <fullName evidence="5">F-box protein</fullName>
    </recommendedName>
</protein>
<dbReference type="EMBL" id="WHWC01000005">
    <property type="protein sequence ID" value="KAG8382228.1"/>
    <property type="molecule type" value="Genomic_DNA"/>
</dbReference>
<dbReference type="InterPro" id="IPR013187">
    <property type="entry name" value="F-box-assoc_dom_typ3"/>
</dbReference>
<reference evidence="3" key="1">
    <citation type="submission" date="2019-10" db="EMBL/GenBank/DDBJ databases">
        <authorList>
            <person name="Zhang R."/>
            <person name="Pan Y."/>
            <person name="Wang J."/>
            <person name="Ma R."/>
            <person name="Yu S."/>
        </authorList>
    </citation>
    <scope>NUCLEOTIDE SEQUENCE</scope>
    <source>
        <strain evidence="3">LA-IB0</strain>
        <tissue evidence="3">Leaf</tissue>
    </source>
</reference>
<evidence type="ECO:0000313" key="3">
    <source>
        <dbReference type="EMBL" id="KAG8382228.1"/>
    </source>
</evidence>
<organism evidence="3 4">
    <name type="scientific">Buddleja alternifolia</name>
    <dbReference type="NCBI Taxonomy" id="168488"/>
    <lineage>
        <taxon>Eukaryota</taxon>
        <taxon>Viridiplantae</taxon>
        <taxon>Streptophyta</taxon>
        <taxon>Embryophyta</taxon>
        <taxon>Tracheophyta</taxon>
        <taxon>Spermatophyta</taxon>
        <taxon>Magnoliopsida</taxon>
        <taxon>eudicotyledons</taxon>
        <taxon>Gunneridae</taxon>
        <taxon>Pentapetalae</taxon>
        <taxon>asterids</taxon>
        <taxon>lamiids</taxon>
        <taxon>Lamiales</taxon>
        <taxon>Scrophulariaceae</taxon>
        <taxon>Buddlejeae</taxon>
        <taxon>Buddleja</taxon>
    </lineage>
</organism>
<feature type="domain" description="F-box" evidence="1">
    <location>
        <begin position="7"/>
        <end position="45"/>
    </location>
</feature>
<name>A0AAV6XIS8_9LAMI</name>
<keyword evidence="4" id="KW-1185">Reference proteome</keyword>
<dbReference type="InterPro" id="IPR050796">
    <property type="entry name" value="SCF_F-box_component"/>
</dbReference>
<gene>
    <name evidence="3" type="ORF">BUALT_Bualt05G0054900</name>
</gene>
<dbReference type="NCBIfam" id="TIGR01640">
    <property type="entry name" value="F_box_assoc_1"/>
    <property type="match status" value="1"/>
</dbReference>
<dbReference type="Pfam" id="PF08268">
    <property type="entry name" value="FBA_3"/>
    <property type="match status" value="1"/>
</dbReference>
<sequence>MATSDQELSSDIIFEILTRTSLLQTLDNCKSVSEEWNNLIDDSSFLPIYCKRTNNLFGYFIQDMKHHKYSFMFVSFNDFNNGSSSSNVCMKSLPDDMRILASCNLGILCCVRRIGRYYRFYVGKPATGQWKCLPNPKLRYETAAIGIIVLRSSPLRYKIVRLSRHTVVECVTEYGKYRCEIFDSESWTWTQTQELKLPCTTDLISDSSIAVSASNSINWLTYEDNVLSYDKSKETFDKFSLPTHKNSFYKSKKLVEYNGRLGFTCTTEDGNMELWLRDNENSKNIDGWSRKMDLGMECVEKILKYPSPAGFCNGEIAFLKGVGEVAFYNFRNCSFNKVDLDYGLRDAHEVFHFRSDLEPVDLKAVRR</sequence>
<dbReference type="InterPro" id="IPR001810">
    <property type="entry name" value="F-box_dom"/>
</dbReference>
<dbReference type="Gene3D" id="1.20.1280.50">
    <property type="match status" value="1"/>
</dbReference>
<dbReference type="InterPro" id="IPR017451">
    <property type="entry name" value="F-box-assoc_interact_dom"/>
</dbReference>
<evidence type="ECO:0000259" key="1">
    <source>
        <dbReference type="Pfam" id="PF00646"/>
    </source>
</evidence>
<accession>A0AAV6XIS8</accession>
<dbReference type="SUPFAM" id="SSF81383">
    <property type="entry name" value="F-box domain"/>
    <property type="match status" value="1"/>
</dbReference>
<feature type="domain" description="F-box associated beta-propeller type 3" evidence="2">
    <location>
        <begin position="65"/>
        <end position="292"/>
    </location>
</feature>
<dbReference type="PANTHER" id="PTHR31672">
    <property type="entry name" value="BNACNNG10540D PROTEIN"/>
    <property type="match status" value="1"/>
</dbReference>
<proteinExistence type="predicted"/>